<gene>
    <name evidence="2" type="ORF">CEXT_112911</name>
</gene>
<dbReference type="EMBL" id="BPLR01005860">
    <property type="protein sequence ID" value="GIY05583.1"/>
    <property type="molecule type" value="Genomic_DNA"/>
</dbReference>
<feature type="compositionally biased region" description="Basic and acidic residues" evidence="1">
    <location>
        <begin position="1"/>
        <end position="14"/>
    </location>
</feature>
<feature type="region of interest" description="Disordered" evidence="1">
    <location>
        <begin position="44"/>
        <end position="66"/>
    </location>
</feature>
<evidence type="ECO:0000256" key="1">
    <source>
        <dbReference type="SAM" id="MobiDB-lite"/>
    </source>
</evidence>
<feature type="compositionally biased region" description="Polar residues" evidence="1">
    <location>
        <begin position="15"/>
        <end position="25"/>
    </location>
</feature>
<name>A0AAV4QE08_CAEEX</name>
<dbReference type="Proteomes" id="UP001054945">
    <property type="component" value="Unassembled WGS sequence"/>
</dbReference>
<protein>
    <submittedName>
        <fullName evidence="2">Uncharacterized protein</fullName>
    </submittedName>
</protein>
<proteinExistence type="predicted"/>
<sequence length="95" mass="10715">MTFSRLRDDSEKGQEVNNHVDTPTATTAFLPGRREVCIQANNPEEREQTIPSQGHEVATPSCSPKPKMRNFFAIFSEEKKARKSVFSAGQHSHEK</sequence>
<comment type="caution">
    <text evidence="2">The sequence shown here is derived from an EMBL/GenBank/DDBJ whole genome shotgun (WGS) entry which is preliminary data.</text>
</comment>
<evidence type="ECO:0000313" key="2">
    <source>
        <dbReference type="EMBL" id="GIY05583.1"/>
    </source>
</evidence>
<evidence type="ECO:0000313" key="3">
    <source>
        <dbReference type="Proteomes" id="UP001054945"/>
    </source>
</evidence>
<feature type="region of interest" description="Disordered" evidence="1">
    <location>
        <begin position="1"/>
        <end position="25"/>
    </location>
</feature>
<reference evidence="2 3" key="1">
    <citation type="submission" date="2021-06" db="EMBL/GenBank/DDBJ databases">
        <title>Caerostris extrusa draft genome.</title>
        <authorList>
            <person name="Kono N."/>
            <person name="Arakawa K."/>
        </authorList>
    </citation>
    <scope>NUCLEOTIDE SEQUENCE [LARGE SCALE GENOMIC DNA]</scope>
</reference>
<accession>A0AAV4QE08</accession>
<organism evidence="2 3">
    <name type="scientific">Caerostris extrusa</name>
    <name type="common">Bark spider</name>
    <name type="synonym">Caerostris bankana</name>
    <dbReference type="NCBI Taxonomy" id="172846"/>
    <lineage>
        <taxon>Eukaryota</taxon>
        <taxon>Metazoa</taxon>
        <taxon>Ecdysozoa</taxon>
        <taxon>Arthropoda</taxon>
        <taxon>Chelicerata</taxon>
        <taxon>Arachnida</taxon>
        <taxon>Araneae</taxon>
        <taxon>Araneomorphae</taxon>
        <taxon>Entelegynae</taxon>
        <taxon>Araneoidea</taxon>
        <taxon>Araneidae</taxon>
        <taxon>Caerostris</taxon>
    </lineage>
</organism>
<keyword evidence="3" id="KW-1185">Reference proteome</keyword>
<dbReference type="AlphaFoldDB" id="A0AAV4QE08"/>